<keyword evidence="2" id="KW-0812">Transmembrane</keyword>
<gene>
    <name evidence="4" type="ORF">EHUX00137_LOCUS1222</name>
</gene>
<evidence type="ECO:0000256" key="2">
    <source>
        <dbReference type="SAM" id="Phobius"/>
    </source>
</evidence>
<accession>A0A7S3VWV7</accession>
<organism evidence="4">
    <name type="scientific">Emiliania huxleyi</name>
    <name type="common">Coccolithophore</name>
    <name type="synonym">Pontosphaera huxleyi</name>
    <dbReference type="NCBI Taxonomy" id="2903"/>
    <lineage>
        <taxon>Eukaryota</taxon>
        <taxon>Haptista</taxon>
        <taxon>Haptophyta</taxon>
        <taxon>Prymnesiophyceae</taxon>
        <taxon>Isochrysidales</taxon>
        <taxon>Noelaerhabdaceae</taxon>
        <taxon>Emiliania</taxon>
    </lineage>
</organism>
<keyword evidence="2" id="KW-0472">Membrane</keyword>
<protein>
    <submittedName>
        <fullName evidence="4">Uncharacterized protein</fullName>
    </submittedName>
</protein>
<feature type="signal peptide" evidence="3">
    <location>
        <begin position="1"/>
        <end position="17"/>
    </location>
</feature>
<feature type="transmembrane region" description="Helical" evidence="2">
    <location>
        <begin position="107"/>
        <end position="131"/>
    </location>
</feature>
<reference evidence="4" key="1">
    <citation type="submission" date="2021-01" db="EMBL/GenBank/DDBJ databases">
        <authorList>
            <person name="Corre E."/>
            <person name="Pelletier E."/>
            <person name="Niang G."/>
            <person name="Scheremetjew M."/>
            <person name="Finn R."/>
            <person name="Kale V."/>
            <person name="Holt S."/>
            <person name="Cochrane G."/>
            <person name="Meng A."/>
            <person name="Brown T."/>
            <person name="Cohen L."/>
        </authorList>
    </citation>
    <scope>NUCLEOTIDE SEQUENCE</scope>
    <source>
        <strain evidence="4">379</strain>
    </source>
</reference>
<feature type="chain" id="PRO_5031321208" evidence="3">
    <location>
        <begin position="18"/>
        <end position="135"/>
    </location>
</feature>
<proteinExistence type="predicted"/>
<evidence type="ECO:0000256" key="1">
    <source>
        <dbReference type="SAM" id="MobiDB-lite"/>
    </source>
</evidence>
<evidence type="ECO:0000256" key="3">
    <source>
        <dbReference type="SAM" id="SignalP"/>
    </source>
</evidence>
<feature type="region of interest" description="Disordered" evidence="1">
    <location>
        <begin position="42"/>
        <end position="80"/>
    </location>
</feature>
<dbReference type="AlphaFoldDB" id="A0A7S3VWV7"/>
<sequence>MLLRLICLLCACAGSVALQAGAPARPAITRAAAAPIMQFRNPFAKKEEEPPAPAPKRGSTRGGRSGKNFYDDEQDTVSRPDWIPNFVEQGENEDGQIVDLATEGAGLYVAFIPFLLLWFAYTNGVFSFGYANGNF</sequence>
<keyword evidence="2" id="KW-1133">Transmembrane helix</keyword>
<evidence type="ECO:0000313" key="4">
    <source>
        <dbReference type="EMBL" id="CAE0522375.1"/>
    </source>
</evidence>
<keyword evidence="3" id="KW-0732">Signal</keyword>
<dbReference type="EMBL" id="HBIR01001799">
    <property type="protein sequence ID" value="CAE0522375.1"/>
    <property type="molecule type" value="Transcribed_RNA"/>
</dbReference>
<name>A0A7S3VWV7_EMIHU</name>